<evidence type="ECO:0000259" key="11">
    <source>
        <dbReference type="PROSITE" id="PS50109"/>
    </source>
</evidence>
<dbReference type="InterPro" id="IPR038428">
    <property type="entry name" value="HK_sensor_dom_sf"/>
</dbReference>
<feature type="domain" description="Histidine kinase" evidence="11">
    <location>
        <begin position="235"/>
        <end position="442"/>
    </location>
</feature>
<dbReference type="PRINTS" id="PR00344">
    <property type="entry name" value="BCTRLSENSOR"/>
</dbReference>
<dbReference type="InterPro" id="IPR003594">
    <property type="entry name" value="HATPase_dom"/>
</dbReference>
<evidence type="ECO:0000256" key="9">
    <source>
        <dbReference type="ARBA" id="ARBA00022840"/>
    </source>
</evidence>
<dbReference type="SMART" id="SM00387">
    <property type="entry name" value="HATPase_c"/>
    <property type="match status" value="1"/>
</dbReference>
<evidence type="ECO:0000259" key="12">
    <source>
        <dbReference type="PROSITE" id="PS50885"/>
    </source>
</evidence>
<organism evidence="13 14">
    <name type="scientific">Phytopseudomonas flavescens</name>
    <dbReference type="NCBI Taxonomy" id="29435"/>
    <lineage>
        <taxon>Bacteria</taxon>
        <taxon>Pseudomonadati</taxon>
        <taxon>Pseudomonadota</taxon>
        <taxon>Gammaproteobacteria</taxon>
        <taxon>Pseudomonadales</taxon>
        <taxon>Pseudomonadaceae</taxon>
        <taxon>Phytopseudomonas</taxon>
    </lineage>
</organism>
<evidence type="ECO:0000256" key="5">
    <source>
        <dbReference type="ARBA" id="ARBA00022553"/>
    </source>
</evidence>
<dbReference type="PROSITE" id="PS50885">
    <property type="entry name" value="HAMP"/>
    <property type="match status" value="1"/>
</dbReference>
<dbReference type="Proteomes" id="UP000578688">
    <property type="component" value="Unassembled WGS sequence"/>
</dbReference>
<evidence type="ECO:0000256" key="8">
    <source>
        <dbReference type="ARBA" id="ARBA00022777"/>
    </source>
</evidence>
<accession>A0A7Y9XRF1</accession>
<dbReference type="Pfam" id="PF02518">
    <property type="entry name" value="HATPase_c"/>
    <property type="match status" value="1"/>
</dbReference>
<keyword evidence="14" id="KW-1185">Reference proteome</keyword>
<keyword evidence="6 13" id="KW-0808">Transferase</keyword>
<dbReference type="SUPFAM" id="SSF158472">
    <property type="entry name" value="HAMP domain-like"/>
    <property type="match status" value="1"/>
</dbReference>
<keyword evidence="7" id="KW-0547">Nucleotide-binding</keyword>
<dbReference type="Gene3D" id="3.30.450.170">
    <property type="entry name" value="Two-component histidine kinase, sensor domain"/>
    <property type="match status" value="1"/>
</dbReference>
<dbReference type="CDD" id="cd00082">
    <property type="entry name" value="HisKA"/>
    <property type="match status" value="1"/>
</dbReference>
<dbReference type="InterPro" id="IPR003660">
    <property type="entry name" value="HAMP_dom"/>
</dbReference>
<keyword evidence="10" id="KW-0812">Transmembrane</keyword>
<gene>
    <name evidence="13" type="ORF">FHR27_003402</name>
</gene>
<feature type="transmembrane region" description="Helical" evidence="10">
    <location>
        <begin position="149"/>
        <end position="171"/>
    </location>
</feature>
<evidence type="ECO:0000256" key="1">
    <source>
        <dbReference type="ARBA" id="ARBA00000085"/>
    </source>
</evidence>
<dbReference type="InterPro" id="IPR031930">
    <property type="entry name" value="HK_sensor"/>
</dbReference>
<dbReference type="Gene3D" id="6.10.340.10">
    <property type="match status" value="1"/>
</dbReference>
<dbReference type="AlphaFoldDB" id="A0A7Y9XRF1"/>
<dbReference type="GO" id="GO:0005886">
    <property type="term" value="C:plasma membrane"/>
    <property type="evidence" value="ECO:0007669"/>
    <property type="project" value="UniProtKB-SubCell"/>
</dbReference>
<dbReference type="SUPFAM" id="SSF47384">
    <property type="entry name" value="Homodimeric domain of signal transducing histidine kinase"/>
    <property type="match status" value="1"/>
</dbReference>
<dbReference type="SMART" id="SM00388">
    <property type="entry name" value="HisKA"/>
    <property type="match status" value="1"/>
</dbReference>
<dbReference type="Pfam" id="PF00672">
    <property type="entry name" value="HAMP"/>
    <property type="match status" value="1"/>
</dbReference>
<keyword evidence="10" id="KW-0472">Membrane</keyword>
<sequence length="446" mass="50832">MNRRLFWKLCIVIAVGSVGLFWIIARVAWQTEERMSFIDAEHQRTLRHYGEQAESLYRGGDHQALERWLNTLQQQERTWAAVVRAEVRPLAGELSERFQEGFGLGRDVSWKIHLYFAENPIMDIPFSDRSASFLIQLPQRMRPGLNWHYAKLLLQLVVPLVLLLIVCLVLYRHLMQPLRRLEQATRQFSDGRYDVRVRSLLGSRNDELASLADTFDAMAERTGQLIIDQRQRLADMSHELRTPLTRIEMAVSLAEQGADSRVLLERIRDDCNGMRQLVEDALTLSWLENERPQLRDETLDLTELLDSILDDARFEYPDRQLLAQLPEEAVLAGSSHRALGQAIENVVRNALDHTPPGGVVEVDLQADEQAWQLQIRDQGPGVDEQWLERIFQPFFRVGGERAGYGLGLALAQRQVRATGGSIRASNREGGGLQLTICLPQQASGQS</sequence>
<dbReference type="PROSITE" id="PS50109">
    <property type="entry name" value="HIS_KIN"/>
    <property type="match status" value="1"/>
</dbReference>
<evidence type="ECO:0000256" key="10">
    <source>
        <dbReference type="SAM" id="Phobius"/>
    </source>
</evidence>
<dbReference type="InterPro" id="IPR036890">
    <property type="entry name" value="HATPase_C_sf"/>
</dbReference>
<evidence type="ECO:0000256" key="3">
    <source>
        <dbReference type="ARBA" id="ARBA00012438"/>
    </source>
</evidence>
<keyword evidence="5" id="KW-0597">Phosphoprotein</keyword>
<evidence type="ECO:0000313" key="13">
    <source>
        <dbReference type="EMBL" id="NYH74792.1"/>
    </source>
</evidence>
<dbReference type="InterPro" id="IPR036097">
    <property type="entry name" value="HisK_dim/P_sf"/>
</dbReference>
<dbReference type="InterPro" id="IPR004358">
    <property type="entry name" value="Sig_transdc_His_kin-like_C"/>
</dbReference>
<dbReference type="Gene3D" id="3.30.565.10">
    <property type="entry name" value="Histidine kinase-like ATPase, C-terminal domain"/>
    <property type="match status" value="1"/>
</dbReference>
<comment type="subcellular location">
    <subcellularLocation>
        <location evidence="2">Cell membrane</location>
        <topology evidence="2">Multi-pass membrane protein</topology>
    </subcellularLocation>
</comment>
<dbReference type="EC" id="2.7.13.3" evidence="3"/>
<evidence type="ECO:0000256" key="2">
    <source>
        <dbReference type="ARBA" id="ARBA00004651"/>
    </source>
</evidence>
<dbReference type="EMBL" id="JACBYV010000001">
    <property type="protein sequence ID" value="NYH74792.1"/>
    <property type="molecule type" value="Genomic_DNA"/>
</dbReference>
<dbReference type="Pfam" id="PF16750">
    <property type="entry name" value="HK_sensor"/>
    <property type="match status" value="1"/>
</dbReference>
<keyword evidence="8 13" id="KW-0418">Kinase</keyword>
<protein>
    <recommendedName>
        <fullName evidence="3">histidine kinase</fullName>
        <ecNumber evidence="3">2.7.13.3</ecNumber>
    </recommendedName>
</protein>
<evidence type="ECO:0000313" key="14">
    <source>
        <dbReference type="Proteomes" id="UP000578688"/>
    </source>
</evidence>
<dbReference type="GO" id="GO:0005524">
    <property type="term" value="F:ATP binding"/>
    <property type="evidence" value="ECO:0007669"/>
    <property type="project" value="UniProtKB-KW"/>
</dbReference>
<reference evidence="13 14" key="1">
    <citation type="submission" date="2020-07" db="EMBL/GenBank/DDBJ databases">
        <title>Genomic analyses of the natural microbiome of Caenorhabditis elegans.</title>
        <authorList>
            <person name="Samuel B."/>
        </authorList>
    </citation>
    <scope>NUCLEOTIDE SEQUENCE [LARGE SCALE GENOMIC DNA]</scope>
    <source>
        <strain evidence="13 14">BIGb0408</strain>
    </source>
</reference>
<dbReference type="PANTHER" id="PTHR44936">
    <property type="entry name" value="SENSOR PROTEIN CREC"/>
    <property type="match status" value="1"/>
</dbReference>
<evidence type="ECO:0000256" key="4">
    <source>
        <dbReference type="ARBA" id="ARBA00022475"/>
    </source>
</evidence>
<name>A0A7Y9XRF1_9GAMM</name>
<keyword evidence="10" id="KW-1133">Transmembrane helix</keyword>
<dbReference type="GO" id="GO:0000155">
    <property type="term" value="F:phosphorelay sensor kinase activity"/>
    <property type="evidence" value="ECO:0007669"/>
    <property type="project" value="InterPro"/>
</dbReference>
<keyword evidence="4" id="KW-1003">Cell membrane</keyword>
<evidence type="ECO:0000256" key="6">
    <source>
        <dbReference type="ARBA" id="ARBA00022679"/>
    </source>
</evidence>
<dbReference type="PANTHER" id="PTHR44936:SF10">
    <property type="entry name" value="SENSOR PROTEIN RSTB"/>
    <property type="match status" value="1"/>
</dbReference>
<dbReference type="SUPFAM" id="SSF55874">
    <property type="entry name" value="ATPase domain of HSP90 chaperone/DNA topoisomerase II/histidine kinase"/>
    <property type="match status" value="1"/>
</dbReference>
<evidence type="ECO:0000256" key="7">
    <source>
        <dbReference type="ARBA" id="ARBA00022741"/>
    </source>
</evidence>
<dbReference type="SMART" id="SM00304">
    <property type="entry name" value="HAMP"/>
    <property type="match status" value="1"/>
</dbReference>
<dbReference type="Gene3D" id="1.10.287.130">
    <property type="match status" value="1"/>
</dbReference>
<dbReference type="RefSeq" id="WP_179539142.1">
    <property type="nucleotide sequence ID" value="NZ_JACBYV010000001.1"/>
</dbReference>
<dbReference type="Pfam" id="PF00512">
    <property type="entry name" value="HisKA"/>
    <property type="match status" value="1"/>
</dbReference>
<dbReference type="InterPro" id="IPR050980">
    <property type="entry name" value="2C_sensor_his_kinase"/>
</dbReference>
<dbReference type="InterPro" id="IPR005467">
    <property type="entry name" value="His_kinase_dom"/>
</dbReference>
<comment type="caution">
    <text evidence="13">The sequence shown here is derived from an EMBL/GenBank/DDBJ whole genome shotgun (WGS) entry which is preliminary data.</text>
</comment>
<dbReference type="InterPro" id="IPR003661">
    <property type="entry name" value="HisK_dim/P_dom"/>
</dbReference>
<comment type="catalytic activity">
    <reaction evidence="1">
        <text>ATP + protein L-histidine = ADP + protein N-phospho-L-histidine.</text>
        <dbReference type="EC" id="2.7.13.3"/>
    </reaction>
</comment>
<dbReference type="CDD" id="cd06225">
    <property type="entry name" value="HAMP"/>
    <property type="match status" value="1"/>
</dbReference>
<feature type="transmembrane region" description="Helical" evidence="10">
    <location>
        <begin position="6"/>
        <end position="25"/>
    </location>
</feature>
<feature type="domain" description="HAMP" evidence="12">
    <location>
        <begin position="172"/>
        <end position="227"/>
    </location>
</feature>
<proteinExistence type="predicted"/>
<keyword evidence="9" id="KW-0067">ATP-binding</keyword>